<proteinExistence type="predicted"/>
<accession>A0A136WE11</accession>
<dbReference type="PATRIC" id="fig|36847.3.peg.2086"/>
<dbReference type="Pfam" id="PF21922">
    <property type="entry name" value="PBP_dimer_2"/>
    <property type="match status" value="1"/>
</dbReference>
<gene>
    <name evidence="3" type="primary">pbpA</name>
    <name evidence="3" type="ORF">CLNEO_17740</name>
</gene>
<evidence type="ECO:0000313" key="3">
    <source>
        <dbReference type="EMBL" id="KXL52752.1"/>
    </source>
</evidence>
<evidence type="ECO:0000259" key="1">
    <source>
        <dbReference type="Pfam" id="PF00905"/>
    </source>
</evidence>
<dbReference type="GO" id="GO:0071555">
    <property type="term" value="P:cell wall organization"/>
    <property type="evidence" value="ECO:0007669"/>
    <property type="project" value="TreeGrafter"/>
</dbReference>
<dbReference type="Gene3D" id="3.40.710.10">
    <property type="entry name" value="DD-peptidase/beta-lactamase superfamily"/>
    <property type="match status" value="1"/>
</dbReference>
<dbReference type="GO" id="GO:0005886">
    <property type="term" value="C:plasma membrane"/>
    <property type="evidence" value="ECO:0007669"/>
    <property type="project" value="TreeGrafter"/>
</dbReference>
<keyword evidence="4" id="KW-1185">Reference proteome</keyword>
<dbReference type="GO" id="GO:0071972">
    <property type="term" value="F:peptidoglycan L,D-transpeptidase activity"/>
    <property type="evidence" value="ECO:0007669"/>
    <property type="project" value="TreeGrafter"/>
</dbReference>
<feature type="domain" description="Penicillin-binding protein transpeptidase" evidence="1">
    <location>
        <begin position="155"/>
        <end position="458"/>
    </location>
</feature>
<sequence>MNNMKRSIRRIFWLLVLCFFLLLGYMGKLVLMDRVAISTNSYNTRLRYVDNTIRRGDIIDIDGEVLATSVLQNDGTYVRKYLRSRMAAHITGYSSVGKTGVEAAENFEMMKLHNEFLQRVMSIATGKELVGNSVVVTVDMDIQTVAGNLLGNAKGAVVVVEPSTGRILALQAYPDFDPNTVSANWENLKDAENSPLVNRATQGLYPPGSTFKLVSSLAVMENIQDWQSRTYECTGRASFENKVIHCYNKKAHGTVDLKQALTVSCNGYFAQMATEFGASKLGEVMKRVGIETPLGFELAYSKNKIGLNPNATQSELVETAIGQGQTAVTPLYMAMLAAAIANEGIMMQPYIVDHIQYTNGKVGKYTVPKKLTKICTTAEATALKDMMVSVVENGTGSAASIKGVTVAGKTGTAENATGNDHSWFVGFAPAEDPKVAVAVLIENSNAYGSATPIAGKVIQEALKQMENKE</sequence>
<dbReference type="GO" id="GO:0008658">
    <property type="term" value="F:penicillin binding"/>
    <property type="evidence" value="ECO:0007669"/>
    <property type="project" value="InterPro"/>
</dbReference>
<dbReference type="AlphaFoldDB" id="A0A136WE11"/>
<name>A0A136WE11_9FIRM</name>
<organism evidence="3 4">
    <name type="scientific">Anaerotignum neopropionicum</name>
    <dbReference type="NCBI Taxonomy" id="36847"/>
    <lineage>
        <taxon>Bacteria</taxon>
        <taxon>Bacillati</taxon>
        <taxon>Bacillota</taxon>
        <taxon>Clostridia</taxon>
        <taxon>Lachnospirales</taxon>
        <taxon>Anaerotignaceae</taxon>
        <taxon>Anaerotignum</taxon>
    </lineage>
</organism>
<dbReference type="STRING" id="36847.CLNEO_17740"/>
<dbReference type="InterPro" id="IPR054120">
    <property type="entry name" value="PBPA_dimer"/>
</dbReference>
<protein>
    <submittedName>
        <fullName evidence="3">Penicillin-binding protein A</fullName>
    </submittedName>
</protein>
<dbReference type="OrthoDB" id="9804124at2"/>
<dbReference type="EMBL" id="LRVM01000005">
    <property type="protein sequence ID" value="KXL52752.1"/>
    <property type="molecule type" value="Genomic_DNA"/>
</dbReference>
<dbReference type="InterPro" id="IPR001460">
    <property type="entry name" value="PCN-bd_Tpept"/>
</dbReference>
<dbReference type="PANTHER" id="PTHR30627:SF24">
    <property type="entry name" value="PENICILLIN-BINDING PROTEIN 4B"/>
    <property type="match status" value="1"/>
</dbReference>
<dbReference type="Pfam" id="PF00905">
    <property type="entry name" value="Transpeptidase"/>
    <property type="match status" value="1"/>
</dbReference>
<dbReference type="Proteomes" id="UP000070539">
    <property type="component" value="Unassembled WGS sequence"/>
</dbReference>
<dbReference type="InterPro" id="IPR050515">
    <property type="entry name" value="Beta-lactam/transpept"/>
</dbReference>
<reference evidence="3 4" key="1">
    <citation type="submission" date="2016-01" db="EMBL/GenBank/DDBJ databases">
        <title>Genome sequence of Clostridium neopropionicum X4, DSM-3847.</title>
        <authorList>
            <person name="Poehlein A."/>
            <person name="Beck M.H."/>
            <person name="Bengelsdorf F.R."/>
            <person name="Daniel R."/>
            <person name="Duerre P."/>
        </authorList>
    </citation>
    <scope>NUCLEOTIDE SEQUENCE [LARGE SCALE GENOMIC DNA]</scope>
    <source>
        <strain evidence="3 4">DSM-3847</strain>
    </source>
</reference>
<feature type="domain" description="Penicillin binding protein A dimerisation" evidence="2">
    <location>
        <begin position="55"/>
        <end position="134"/>
    </location>
</feature>
<comment type="caution">
    <text evidence="3">The sequence shown here is derived from an EMBL/GenBank/DDBJ whole genome shotgun (WGS) entry which is preliminary data.</text>
</comment>
<dbReference type="InterPro" id="IPR012338">
    <property type="entry name" value="Beta-lactam/transpept-like"/>
</dbReference>
<dbReference type="RefSeq" id="WP_066087652.1">
    <property type="nucleotide sequence ID" value="NZ_LRVM01000005.1"/>
</dbReference>
<dbReference type="Gene3D" id="3.90.1310.10">
    <property type="entry name" value="Penicillin-binding protein 2a (Domain 2)"/>
    <property type="match status" value="1"/>
</dbReference>
<evidence type="ECO:0000313" key="4">
    <source>
        <dbReference type="Proteomes" id="UP000070539"/>
    </source>
</evidence>
<evidence type="ECO:0000259" key="2">
    <source>
        <dbReference type="Pfam" id="PF21922"/>
    </source>
</evidence>
<dbReference type="PANTHER" id="PTHR30627">
    <property type="entry name" value="PEPTIDOGLYCAN D,D-TRANSPEPTIDASE"/>
    <property type="match status" value="1"/>
</dbReference>
<dbReference type="SUPFAM" id="SSF56601">
    <property type="entry name" value="beta-lactamase/transpeptidase-like"/>
    <property type="match status" value="1"/>
</dbReference>